<evidence type="ECO:0000313" key="3">
    <source>
        <dbReference type="Proteomes" id="UP000001037"/>
    </source>
</evidence>
<organism evidence="2 3">
    <name type="scientific">Pyrolobus fumarii (strain DSM 11204 / 1A)</name>
    <dbReference type="NCBI Taxonomy" id="694429"/>
    <lineage>
        <taxon>Archaea</taxon>
        <taxon>Thermoproteota</taxon>
        <taxon>Thermoprotei</taxon>
        <taxon>Desulfurococcales</taxon>
        <taxon>Pyrodictiaceae</taxon>
        <taxon>Pyrolobus</taxon>
    </lineage>
</organism>
<sequence>MRRSTGILAALSSALVAAATLLQMYIDWNQMPRSAQLDLRLKLAVAAAGLLTLAALILGLLAASKRR</sequence>
<dbReference type="GeneID" id="11138987"/>
<dbReference type="EMBL" id="CP002838">
    <property type="protein sequence ID" value="AEM38396.1"/>
    <property type="molecule type" value="Genomic_DNA"/>
</dbReference>
<dbReference type="RefSeq" id="WP_014026073.1">
    <property type="nucleotide sequence ID" value="NC_015931.1"/>
</dbReference>
<dbReference type="InParanoid" id="G0EGM2"/>
<dbReference type="STRING" id="694429.Pyrfu_0525"/>
<keyword evidence="1" id="KW-0472">Membrane</keyword>
<evidence type="ECO:0000313" key="2">
    <source>
        <dbReference type="EMBL" id="AEM38396.1"/>
    </source>
</evidence>
<dbReference type="KEGG" id="pfm:Pyrfu_0525"/>
<dbReference type="HOGENOM" id="CLU_2802422_0_0_2"/>
<dbReference type="AlphaFoldDB" id="G0EGM2"/>
<dbReference type="Proteomes" id="UP000001037">
    <property type="component" value="Chromosome"/>
</dbReference>
<name>G0EGM2_PYRF1</name>
<keyword evidence="1" id="KW-1133">Transmembrane helix</keyword>
<protein>
    <submittedName>
        <fullName evidence="2">Uncharacterized protein</fullName>
    </submittedName>
</protein>
<gene>
    <name evidence="2" type="ordered locus">Pyrfu_0525</name>
</gene>
<accession>G0EGM2</accession>
<proteinExistence type="predicted"/>
<reference evidence="2 3" key="1">
    <citation type="journal article" date="2011" name="Stand. Genomic Sci.">
        <title>Complete genome sequence of the hyperthermophilic chemolithoautotroph Pyrolobus fumarii type strain (1A).</title>
        <authorList>
            <person name="Anderson I."/>
            <person name="Goker M."/>
            <person name="Nolan M."/>
            <person name="Lucas S."/>
            <person name="Hammon N."/>
            <person name="Deshpande S."/>
            <person name="Cheng J.F."/>
            <person name="Tapia R."/>
            <person name="Han C."/>
            <person name="Goodwin L."/>
            <person name="Pitluck S."/>
            <person name="Huntemann M."/>
            <person name="Liolios K."/>
            <person name="Ivanova N."/>
            <person name="Pagani I."/>
            <person name="Mavromatis K."/>
            <person name="Ovchinikova G."/>
            <person name="Pati A."/>
            <person name="Chen A."/>
            <person name="Palaniappan K."/>
            <person name="Land M."/>
            <person name="Hauser L."/>
            <person name="Brambilla E.M."/>
            <person name="Huber H."/>
            <person name="Yasawong M."/>
            <person name="Rohde M."/>
            <person name="Spring S."/>
            <person name="Abt B."/>
            <person name="Sikorski J."/>
            <person name="Wirth R."/>
            <person name="Detter J.C."/>
            <person name="Woyke T."/>
            <person name="Bristow J."/>
            <person name="Eisen J.A."/>
            <person name="Markowitz V."/>
            <person name="Hugenholtz P."/>
            <person name="Kyrpides N.C."/>
            <person name="Klenk H.P."/>
            <person name="Lapidus A."/>
        </authorList>
    </citation>
    <scope>NUCLEOTIDE SEQUENCE [LARGE SCALE GENOMIC DNA]</scope>
    <source>
        <strain evidence="3">DSM 11204 / 1A</strain>
    </source>
</reference>
<feature type="transmembrane region" description="Helical" evidence="1">
    <location>
        <begin position="43"/>
        <end position="63"/>
    </location>
</feature>
<evidence type="ECO:0000256" key="1">
    <source>
        <dbReference type="SAM" id="Phobius"/>
    </source>
</evidence>
<keyword evidence="3" id="KW-1185">Reference proteome</keyword>
<keyword evidence="1" id="KW-0812">Transmembrane</keyword>